<dbReference type="PIRSF" id="PIRSF006092">
    <property type="entry name" value="GreA_GreB"/>
    <property type="match status" value="1"/>
</dbReference>
<accession>A0ABV7LJY7</accession>
<dbReference type="InterPro" id="IPR023459">
    <property type="entry name" value="Tscrpt_elong_fac_GreA/B_fam"/>
</dbReference>
<proteinExistence type="predicted"/>
<keyword evidence="4" id="KW-1185">Reference proteome</keyword>
<organism evidence="3 4">
    <name type="scientific">Litchfieldella rifensis</name>
    <dbReference type="NCBI Taxonomy" id="762643"/>
    <lineage>
        <taxon>Bacteria</taxon>
        <taxon>Pseudomonadati</taxon>
        <taxon>Pseudomonadota</taxon>
        <taxon>Gammaproteobacteria</taxon>
        <taxon>Oceanospirillales</taxon>
        <taxon>Halomonadaceae</taxon>
        <taxon>Litchfieldella</taxon>
    </lineage>
</organism>
<evidence type="ECO:0000313" key="4">
    <source>
        <dbReference type="Proteomes" id="UP001595579"/>
    </source>
</evidence>
<dbReference type="PANTHER" id="PTHR30437">
    <property type="entry name" value="TRANSCRIPTION ELONGATION FACTOR GREA"/>
    <property type="match status" value="1"/>
</dbReference>
<keyword evidence="3" id="KW-0251">Elongation factor</keyword>
<dbReference type="GO" id="GO:0003746">
    <property type="term" value="F:translation elongation factor activity"/>
    <property type="evidence" value="ECO:0007669"/>
    <property type="project" value="UniProtKB-KW"/>
</dbReference>
<dbReference type="InterPro" id="IPR036953">
    <property type="entry name" value="GreA/GreB_C_sf"/>
</dbReference>
<gene>
    <name evidence="3" type="ORF">ACFOEV_02655</name>
</gene>
<comment type="caution">
    <text evidence="3">The sequence shown here is derived from an EMBL/GenBank/DDBJ whole genome shotgun (WGS) entry which is preliminary data.</text>
</comment>
<dbReference type="PANTHER" id="PTHR30437:SF6">
    <property type="entry name" value="TRANSCRIPTION ELONGATION FACTOR GREB"/>
    <property type="match status" value="1"/>
</dbReference>
<feature type="domain" description="Transcription elongation factor GreA/GreB C-terminal" evidence="2">
    <location>
        <begin position="90"/>
        <end position="169"/>
    </location>
</feature>
<dbReference type="Pfam" id="PF01272">
    <property type="entry name" value="GreA_GreB"/>
    <property type="match status" value="1"/>
</dbReference>
<dbReference type="Gene3D" id="3.10.50.30">
    <property type="entry name" value="Transcription elongation factor, GreA/GreB, C-terminal domain"/>
    <property type="match status" value="1"/>
</dbReference>
<dbReference type="EMBL" id="JBHRUG010000003">
    <property type="protein sequence ID" value="MFC3282511.1"/>
    <property type="molecule type" value="Genomic_DNA"/>
</dbReference>
<evidence type="ECO:0000256" key="1">
    <source>
        <dbReference type="SAM" id="MobiDB-lite"/>
    </source>
</evidence>
<feature type="compositionally biased region" description="Basic and acidic residues" evidence="1">
    <location>
        <begin position="1"/>
        <end position="21"/>
    </location>
</feature>
<keyword evidence="3" id="KW-0648">Protein biosynthesis</keyword>
<dbReference type="RefSeq" id="WP_386771336.1">
    <property type="nucleotide sequence ID" value="NZ_JBHRUG010000003.1"/>
</dbReference>
<evidence type="ECO:0000259" key="2">
    <source>
        <dbReference type="Pfam" id="PF01272"/>
    </source>
</evidence>
<evidence type="ECO:0000313" key="3">
    <source>
        <dbReference type="EMBL" id="MFC3282511.1"/>
    </source>
</evidence>
<reference evidence="4" key="1">
    <citation type="journal article" date="2019" name="Int. J. Syst. Evol. Microbiol.">
        <title>The Global Catalogue of Microorganisms (GCM) 10K type strain sequencing project: providing services to taxonomists for standard genome sequencing and annotation.</title>
        <authorList>
            <consortium name="The Broad Institute Genomics Platform"/>
            <consortium name="The Broad Institute Genome Sequencing Center for Infectious Disease"/>
            <person name="Wu L."/>
            <person name="Ma J."/>
        </authorList>
    </citation>
    <scope>NUCLEOTIDE SEQUENCE [LARGE SCALE GENOMIC DNA]</scope>
    <source>
        <strain evidence="4">CECT 7698</strain>
    </source>
</reference>
<sequence length="170" mass="18916">MSRAFTREDDQRPDPVPERAISDQPNYMTVRGHQAMQRQLAALLTRREAMRDSDTLQQQSELAVLERDIRYFNARLASAIVIPPQEGTPEHVAFGTRTCFRDANGECHCYRIVGEDEALASRDDQPEHTTTLLSWASPLAGALAGAKVGDSVVWPRPSGDLEIEVTSIEP</sequence>
<dbReference type="InterPro" id="IPR001437">
    <property type="entry name" value="Tscrpt_elong_fac_GreA/B_C"/>
</dbReference>
<dbReference type="SUPFAM" id="SSF54534">
    <property type="entry name" value="FKBP-like"/>
    <property type="match status" value="1"/>
</dbReference>
<protein>
    <submittedName>
        <fullName evidence="3">GreA/GreB family elongation factor</fullName>
    </submittedName>
</protein>
<feature type="region of interest" description="Disordered" evidence="1">
    <location>
        <begin position="1"/>
        <end position="22"/>
    </location>
</feature>
<name>A0ABV7LJY7_9GAMM</name>
<dbReference type="Proteomes" id="UP001595579">
    <property type="component" value="Unassembled WGS sequence"/>
</dbReference>